<evidence type="ECO:0000313" key="1">
    <source>
        <dbReference type="EMBL" id="SEI05761.1"/>
    </source>
</evidence>
<sequence>MSFFSELDLTNKPDPAIIVAASTPISPLDLALPALKDFLLTPAGVPPPTVILYF</sequence>
<name>A0A1H6N536_9GAMM</name>
<accession>A0A1H6N536</accession>
<dbReference type="Proteomes" id="UP000198988">
    <property type="component" value="Unassembled WGS sequence"/>
</dbReference>
<reference evidence="2" key="1">
    <citation type="submission" date="2016-06" db="EMBL/GenBank/DDBJ databases">
        <authorList>
            <person name="Petersen J."/>
            <person name="Sayavedra L."/>
        </authorList>
    </citation>
    <scope>NUCLEOTIDE SEQUENCE [LARGE SCALE GENOMIC DNA]</scope>
    <source>
        <strain evidence="2">BazSymA</strain>
    </source>
</reference>
<proteinExistence type="predicted"/>
<evidence type="ECO:0000313" key="2">
    <source>
        <dbReference type="Proteomes" id="UP000198988"/>
    </source>
</evidence>
<dbReference type="EMBL" id="CDSC02000513">
    <property type="protein sequence ID" value="SEI05761.1"/>
    <property type="molecule type" value="Genomic_DNA"/>
</dbReference>
<gene>
    <name evidence="1" type="ORF">BAZSYMA_ACONTIG53101_1</name>
</gene>
<protein>
    <submittedName>
        <fullName evidence="1">Uncharacterized protein</fullName>
    </submittedName>
</protein>
<dbReference type="AlphaFoldDB" id="A0A1H6N536"/>
<organism evidence="1 2">
    <name type="scientific">Bathymodiolus azoricus thioautotrophic gill symbiont</name>
    <dbReference type="NCBI Taxonomy" id="235205"/>
    <lineage>
        <taxon>Bacteria</taxon>
        <taxon>Pseudomonadati</taxon>
        <taxon>Pseudomonadota</taxon>
        <taxon>Gammaproteobacteria</taxon>
        <taxon>sulfur-oxidizing symbionts</taxon>
    </lineage>
</organism>